<reference evidence="2 3" key="1">
    <citation type="submission" date="2020-07" db="EMBL/GenBank/DDBJ databases">
        <title>Facklamia lactis sp. nov., isolated from raw milk.</title>
        <authorList>
            <person name="Doll E.V."/>
            <person name="Huptas C."/>
            <person name="Staib L."/>
            <person name="Wenning M."/>
            <person name="Scherer S."/>
        </authorList>
    </citation>
    <scope>NUCLEOTIDE SEQUENCE [LARGE SCALE GENOMIC DNA]</scope>
    <source>
        <strain evidence="2 3">DSM 111018</strain>
    </source>
</reference>
<evidence type="ECO:0000313" key="3">
    <source>
        <dbReference type="Proteomes" id="UP000721415"/>
    </source>
</evidence>
<dbReference type="NCBIfam" id="NF045596">
    <property type="entry name" value="ECF_S_CD3073"/>
    <property type="match status" value="1"/>
</dbReference>
<organism evidence="2 3">
    <name type="scientific">Facklamia lactis</name>
    <dbReference type="NCBI Taxonomy" id="2749967"/>
    <lineage>
        <taxon>Bacteria</taxon>
        <taxon>Bacillati</taxon>
        <taxon>Bacillota</taxon>
        <taxon>Bacilli</taxon>
        <taxon>Lactobacillales</taxon>
        <taxon>Aerococcaceae</taxon>
        <taxon>Facklamia</taxon>
    </lineage>
</organism>
<keyword evidence="1" id="KW-0472">Membrane</keyword>
<dbReference type="Proteomes" id="UP000721415">
    <property type="component" value="Unassembled WGS sequence"/>
</dbReference>
<feature type="transmembrane region" description="Helical" evidence="1">
    <location>
        <begin position="64"/>
        <end position="92"/>
    </location>
</feature>
<feature type="transmembrane region" description="Helical" evidence="1">
    <location>
        <begin position="98"/>
        <end position="115"/>
    </location>
</feature>
<dbReference type="EMBL" id="JACBXQ010000005">
    <property type="protein sequence ID" value="MBG9986968.1"/>
    <property type="molecule type" value="Genomic_DNA"/>
</dbReference>
<comment type="caution">
    <text evidence="2">The sequence shown here is derived from an EMBL/GenBank/DDBJ whole genome shotgun (WGS) entry which is preliminary data.</text>
</comment>
<evidence type="ECO:0000256" key="1">
    <source>
        <dbReference type="SAM" id="Phobius"/>
    </source>
</evidence>
<keyword evidence="1" id="KW-0812">Transmembrane</keyword>
<protein>
    <submittedName>
        <fullName evidence="2">ECF transporter S component</fullName>
    </submittedName>
</protein>
<keyword evidence="1" id="KW-1133">Transmembrane helix</keyword>
<proteinExistence type="predicted"/>
<dbReference type="Gene3D" id="1.10.1760.20">
    <property type="match status" value="1"/>
</dbReference>
<accession>A0ABS0LS27</accession>
<gene>
    <name evidence="2" type="ORF">HZY91_08710</name>
</gene>
<feature type="transmembrane region" description="Helical" evidence="1">
    <location>
        <begin position="35"/>
        <end position="57"/>
    </location>
</feature>
<name>A0ABS0LS27_9LACT</name>
<keyword evidence="3" id="KW-1185">Reference proteome</keyword>
<sequence>MKNKQSRIKIITLCALAIAINVVIGRTVSALSIPLLFLDTMGTIFIAANFGIFWGVLTGLSTNLLAAVLGGGAVEIPFSLVSIAVAIIVALISNGKFSYIKAIIAGILMGLIAPAVGTVIRLTLFGGFTGSGTDIFIAALRASGQSMFTSTFLATVVSNMVDKIVSCLIVSWISQMPAIRKHLV</sequence>
<evidence type="ECO:0000313" key="2">
    <source>
        <dbReference type="EMBL" id="MBG9986968.1"/>
    </source>
</evidence>
<dbReference type="RefSeq" id="WP_197115884.1">
    <property type="nucleotide sequence ID" value="NZ_JACBXQ010000005.1"/>
</dbReference>